<dbReference type="AlphaFoldDB" id="A0AAV2T0G1"/>
<proteinExistence type="predicted"/>
<dbReference type="CDD" id="cd20021">
    <property type="entry name" value="FH_FOXG"/>
    <property type="match status" value="1"/>
</dbReference>
<dbReference type="PANTHER" id="PTHR46617:SF3">
    <property type="entry name" value="FORKHEAD BOX PROTEIN G1"/>
    <property type="match status" value="1"/>
</dbReference>
<organism evidence="6 7">
    <name type="scientific">Meganyctiphanes norvegica</name>
    <name type="common">Northern krill</name>
    <name type="synonym">Thysanopoda norvegica</name>
    <dbReference type="NCBI Taxonomy" id="48144"/>
    <lineage>
        <taxon>Eukaryota</taxon>
        <taxon>Metazoa</taxon>
        <taxon>Ecdysozoa</taxon>
        <taxon>Arthropoda</taxon>
        <taxon>Crustacea</taxon>
        <taxon>Multicrustacea</taxon>
        <taxon>Malacostraca</taxon>
        <taxon>Eumalacostraca</taxon>
        <taxon>Eucarida</taxon>
        <taxon>Euphausiacea</taxon>
        <taxon>Euphausiidae</taxon>
        <taxon>Meganyctiphanes</taxon>
    </lineage>
</organism>
<dbReference type="Gene3D" id="1.10.10.10">
    <property type="entry name" value="Winged helix-like DNA-binding domain superfamily/Winged helix DNA-binding domain"/>
    <property type="match status" value="1"/>
</dbReference>
<name>A0AAV2T0G1_MEGNR</name>
<dbReference type="PROSITE" id="PS50039">
    <property type="entry name" value="FORK_HEAD_3"/>
    <property type="match status" value="1"/>
</dbReference>
<dbReference type="InterPro" id="IPR036390">
    <property type="entry name" value="WH_DNA-bd_sf"/>
</dbReference>
<evidence type="ECO:0000256" key="2">
    <source>
        <dbReference type="PROSITE-ProRule" id="PRU00089"/>
    </source>
</evidence>
<evidence type="ECO:0000313" key="7">
    <source>
        <dbReference type="Proteomes" id="UP001497623"/>
    </source>
</evidence>
<keyword evidence="7" id="KW-1185">Reference proteome</keyword>
<dbReference type="FunFam" id="1.10.10.10:FF:000135">
    <property type="entry name" value="forkhead box protein G1"/>
    <property type="match status" value="1"/>
</dbReference>
<feature type="DNA-binding region" description="Fork-head" evidence="2">
    <location>
        <begin position="116"/>
        <end position="210"/>
    </location>
</feature>
<dbReference type="Pfam" id="PF00250">
    <property type="entry name" value="Forkhead"/>
    <property type="match status" value="1"/>
</dbReference>
<dbReference type="InterPro" id="IPR001766">
    <property type="entry name" value="Fork_head_dom"/>
</dbReference>
<feature type="compositionally biased region" description="Basic and acidic residues" evidence="3">
    <location>
        <begin position="93"/>
        <end position="112"/>
    </location>
</feature>
<protein>
    <recommendedName>
        <fullName evidence="4">Fork-head domain-containing protein</fullName>
    </recommendedName>
</protein>
<comment type="subcellular location">
    <subcellularLocation>
        <location evidence="2">Nucleus</location>
    </subcellularLocation>
</comment>
<dbReference type="PROSITE" id="PS00658">
    <property type="entry name" value="FORK_HEAD_2"/>
    <property type="match status" value="1"/>
</dbReference>
<keyword evidence="1 2" id="KW-0238">DNA-binding</keyword>
<dbReference type="GO" id="GO:0006357">
    <property type="term" value="P:regulation of transcription by RNA polymerase II"/>
    <property type="evidence" value="ECO:0007669"/>
    <property type="project" value="TreeGrafter"/>
</dbReference>
<dbReference type="PRINTS" id="PR00053">
    <property type="entry name" value="FORKHEAD"/>
</dbReference>
<sequence length="419" mass="44558">MVNFGFGEVMYNSSHINMEPTPLKHSFSISSILPASVLNATPAYSREVGPPKDDLLLDDFEMGVPEDDEDIDVTGAGSPLPGGMSDEDPLDESPSKDTDDKDAKKEENGEKKKHEKPHYSYNALIMMAIRSSPEKRLTLSGIYEFITKNFPYYRENKQGWQNSIRHNLSLNKCFVKVPRHYDDPGKGNYWMLDPSSEDVFIGSTTGKLRRRSTTASRNRLAAFKQSLLGRFGCYPPFGLSPYATAAAAAGLGGIGHPSLSPGLPSGLPNGLTSTPLYQQAAAAAAAALYRGYPPAYYTGMGGMLPMPQPVAPTGHLSPPAGIPKPTAISPRTPPPPSNTFSMERILSECSPQSGGVAAAAAAVVAASPGNHRGMLAGLGSLQAGGGLSGSAQSQLDAYRSSLLAVSEASRRHALHRPIT</sequence>
<dbReference type="InterPro" id="IPR036388">
    <property type="entry name" value="WH-like_DNA-bd_sf"/>
</dbReference>
<evidence type="ECO:0000313" key="5">
    <source>
        <dbReference type="EMBL" id="CAL4258587.1"/>
    </source>
</evidence>
<evidence type="ECO:0000256" key="1">
    <source>
        <dbReference type="ARBA" id="ARBA00023125"/>
    </source>
</evidence>
<feature type="domain" description="Fork-head" evidence="4">
    <location>
        <begin position="116"/>
        <end position="210"/>
    </location>
</feature>
<gene>
    <name evidence="5" type="ORF">MNOR_LOCUS42123</name>
    <name evidence="6" type="ORF">MNOR_LOCUS42124</name>
</gene>
<dbReference type="GO" id="GO:1990837">
    <property type="term" value="F:sequence-specific double-stranded DNA binding"/>
    <property type="evidence" value="ECO:0007669"/>
    <property type="project" value="TreeGrafter"/>
</dbReference>
<dbReference type="EMBL" id="CAXKWB010200312">
    <property type="protein sequence ID" value="CAL4258589.1"/>
    <property type="molecule type" value="Genomic_DNA"/>
</dbReference>
<dbReference type="SUPFAM" id="SSF46785">
    <property type="entry name" value="Winged helix' DNA-binding domain"/>
    <property type="match status" value="1"/>
</dbReference>
<reference evidence="6 7" key="1">
    <citation type="submission" date="2024-05" db="EMBL/GenBank/DDBJ databases">
        <authorList>
            <person name="Wallberg A."/>
        </authorList>
    </citation>
    <scope>NUCLEOTIDE SEQUENCE [LARGE SCALE GENOMIC DNA]</scope>
</reference>
<feature type="region of interest" description="Disordered" evidence="3">
    <location>
        <begin position="66"/>
        <end position="117"/>
    </location>
</feature>
<dbReference type="GO" id="GO:0005634">
    <property type="term" value="C:nucleus"/>
    <property type="evidence" value="ECO:0007669"/>
    <property type="project" value="UniProtKB-SubCell"/>
</dbReference>
<dbReference type="InterPro" id="IPR047208">
    <property type="entry name" value="FOXG1"/>
</dbReference>
<evidence type="ECO:0000313" key="6">
    <source>
        <dbReference type="EMBL" id="CAL4258589.1"/>
    </source>
</evidence>
<evidence type="ECO:0000259" key="4">
    <source>
        <dbReference type="PROSITE" id="PS50039"/>
    </source>
</evidence>
<comment type="caution">
    <text evidence="6">The sequence shown here is derived from an EMBL/GenBank/DDBJ whole genome shotgun (WGS) entry which is preliminary data.</text>
</comment>
<evidence type="ECO:0000256" key="3">
    <source>
        <dbReference type="SAM" id="MobiDB-lite"/>
    </source>
</evidence>
<dbReference type="SMART" id="SM00339">
    <property type="entry name" value="FH"/>
    <property type="match status" value="1"/>
</dbReference>
<dbReference type="EMBL" id="CAXKWB010200312">
    <property type="protein sequence ID" value="CAL4258587.1"/>
    <property type="molecule type" value="Genomic_DNA"/>
</dbReference>
<accession>A0AAV2T0G1</accession>
<keyword evidence="2" id="KW-0539">Nucleus</keyword>
<dbReference type="GO" id="GO:0003700">
    <property type="term" value="F:DNA-binding transcription factor activity"/>
    <property type="evidence" value="ECO:0007669"/>
    <property type="project" value="InterPro"/>
</dbReference>
<dbReference type="PANTHER" id="PTHR46617">
    <property type="entry name" value="FORKHEAD BOX PROTEIN G1"/>
    <property type="match status" value="1"/>
</dbReference>
<dbReference type="Proteomes" id="UP001497623">
    <property type="component" value="Unassembled WGS sequence"/>
</dbReference>
<dbReference type="InterPro" id="IPR030456">
    <property type="entry name" value="TF_fork_head_CS_2"/>
</dbReference>
<feature type="non-terminal residue" evidence="6">
    <location>
        <position position="419"/>
    </location>
</feature>